<sequence length="169" mass="18480">MHTVKAGLLLFISVLLSACTSTARFSPSGACAPAVDSTVRLAVQHGEQVQHLLLRTERSDAQTVFVALDTIGSPQFTATLASGQLALERSPLYRGLDPAVLLWGYNWWRLRTTPLSACTESAGLQLHQTATSISLAYQGRPSWYWDAARPQQYDLPQQGGRVTVTPLER</sequence>
<protein>
    <recommendedName>
        <fullName evidence="4">Lipoprotein</fullName>
    </recommendedName>
</protein>
<dbReference type="EMBL" id="JBHRTL010000031">
    <property type="protein sequence ID" value="MFC3156674.1"/>
    <property type="molecule type" value="Genomic_DNA"/>
</dbReference>
<dbReference type="Proteomes" id="UP001595548">
    <property type="component" value="Unassembled WGS sequence"/>
</dbReference>
<keyword evidence="1" id="KW-0732">Signal</keyword>
<feature type="signal peptide" evidence="1">
    <location>
        <begin position="1"/>
        <end position="23"/>
    </location>
</feature>
<feature type="chain" id="PRO_5045140844" description="Lipoprotein" evidence="1">
    <location>
        <begin position="24"/>
        <end position="169"/>
    </location>
</feature>
<accession>A0ABV7HS57</accession>
<evidence type="ECO:0000313" key="2">
    <source>
        <dbReference type="EMBL" id="MFC3156674.1"/>
    </source>
</evidence>
<proteinExistence type="predicted"/>
<comment type="caution">
    <text evidence="2">The sequence shown here is derived from an EMBL/GenBank/DDBJ whole genome shotgun (WGS) entry which is preliminary data.</text>
</comment>
<evidence type="ECO:0008006" key="4">
    <source>
        <dbReference type="Google" id="ProtNLM"/>
    </source>
</evidence>
<evidence type="ECO:0000256" key="1">
    <source>
        <dbReference type="SAM" id="SignalP"/>
    </source>
</evidence>
<gene>
    <name evidence="2" type="ORF">ACFOEB_15795</name>
</gene>
<reference evidence="3" key="1">
    <citation type="journal article" date="2019" name="Int. J. Syst. Evol. Microbiol.">
        <title>The Global Catalogue of Microorganisms (GCM) 10K type strain sequencing project: providing services to taxonomists for standard genome sequencing and annotation.</title>
        <authorList>
            <consortium name="The Broad Institute Genomics Platform"/>
            <consortium name="The Broad Institute Genome Sequencing Center for Infectious Disease"/>
            <person name="Wu L."/>
            <person name="Ma J."/>
        </authorList>
    </citation>
    <scope>NUCLEOTIDE SEQUENCE [LARGE SCALE GENOMIC DNA]</scope>
    <source>
        <strain evidence="3">KCTC 52141</strain>
    </source>
</reference>
<evidence type="ECO:0000313" key="3">
    <source>
        <dbReference type="Proteomes" id="UP001595548"/>
    </source>
</evidence>
<dbReference type="PROSITE" id="PS51257">
    <property type="entry name" value="PROKAR_LIPOPROTEIN"/>
    <property type="match status" value="1"/>
</dbReference>
<keyword evidence="3" id="KW-1185">Reference proteome</keyword>
<organism evidence="2 3">
    <name type="scientific">Gilvimarinus japonicus</name>
    <dbReference type="NCBI Taxonomy" id="1796469"/>
    <lineage>
        <taxon>Bacteria</taxon>
        <taxon>Pseudomonadati</taxon>
        <taxon>Pseudomonadota</taxon>
        <taxon>Gammaproteobacteria</taxon>
        <taxon>Cellvibrionales</taxon>
        <taxon>Cellvibrionaceae</taxon>
        <taxon>Gilvimarinus</taxon>
    </lineage>
</organism>
<name>A0ABV7HS57_9GAMM</name>
<dbReference type="RefSeq" id="WP_382418015.1">
    <property type="nucleotide sequence ID" value="NZ_AP031500.1"/>
</dbReference>